<feature type="transmembrane region" description="Helical" evidence="1">
    <location>
        <begin position="6"/>
        <end position="30"/>
    </location>
</feature>
<keyword evidence="3" id="KW-1185">Reference proteome</keyword>
<feature type="transmembrane region" description="Helical" evidence="1">
    <location>
        <begin position="42"/>
        <end position="61"/>
    </location>
</feature>
<comment type="caution">
    <text evidence="2">The sequence shown here is derived from an EMBL/GenBank/DDBJ whole genome shotgun (WGS) entry which is preliminary data.</text>
</comment>
<organism evidence="2 3">
    <name type="scientific">Methanotorris formicicus Mc-S-70</name>
    <dbReference type="NCBI Taxonomy" id="647171"/>
    <lineage>
        <taxon>Archaea</taxon>
        <taxon>Methanobacteriati</taxon>
        <taxon>Methanobacteriota</taxon>
        <taxon>Methanomada group</taxon>
        <taxon>Methanococci</taxon>
        <taxon>Methanococcales</taxon>
        <taxon>Methanocaldococcaceae</taxon>
        <taxon>Methanotorris</taxon>
    </lineage>
</organism>
<sequence>MLKKLFVGVFLAIFLCMVLGILSIIISLMIHDDLLQFLIGQITWILYPTALLAGFLIANINNKQLKTLFKFDIAFVIGSILILLYNRNSHHKFKYLFN</sequence>
<keyword evidence="1" id="KW-0812">Transmembrane</keyword>
<dbReference type="RefSeq" id="WP_007045042.1">
    <property type="nucleotide sequence ID" value="NZ_AGJL01000049.1"/>
</dbReference>
<dbReference type="OrthoDB" id="386014at2157"/>
<evidence type="ECO:0000256" key="1">
    <source>
        <dbReference type="SAM" id="Phobius"/>
    </source>
</evidence>
<evidence type="ECO:0000313" key="3">
    <source>
        <dbReference type="Proteomes" id="UP000003706"/>
    </source>
</evidence>
<dbReference type="Proteomes" id="UP000003706">
    <property type="component" value="Unassembled WGS sequence"/>
</dbReference>
<dbReference type="EMBL" id="AGJL01000049">
    <property type="protein sequence ID" value="EHP84588.1"/>
    <property type="molecule type" value="Genomic_DNA"/>
</dbReference>
<proteinExistence type="predicted"/>
<reference evidence="2 3" key="1">
    <citation type="submission" date="2011-09" db="EMBL/GenBank/DDBJ databases">
        <title>The draft genome of Methanotorris formicicus Mc-S-70.</title>
        <authorList>
            <consortium name="US DOE Joint Genome Institute (JGI-PGF)"/>
            <person name="Lucas S."/>
            <person name="Han J."/>
            <person name="Lapidus A."/>
            <person name="Cheng J.-F."/>
            <person name="Goodwin L."/>
            <person name="Pitluck S."/>
            <person name="Peters L."/>
            <person name="Land M.L."/>
            <person name="Hauser L."/>
            <person name="Sieprawska-Lupa M."/>
            <person name="Takai K."/>
            <person name="Miyazaki J."/>
            <person name="Whitman W."/>
            <person name="Woyke T.J."/>
        </authorList>
    </citation>
    <scope>NUCLEOTIDE SEQUENCE [LARGE SCALE GENOMIC DNA]</scope>
    <source>
        <strain evidence="2 3">Mc-S-70</strain>
    </source>
</reference>
<feature type="transmembrane region" description="Helical" evidence="1">
    <location>
        <begin position="67"/>
        <end position="85"/>
    </location>
</feature>
<protein>
    <submittedName>
        <fullName evidence="2">Uncharacterized protein</fullName>
    </submittedName>
</protein>
<dbReference type="AlphaFoldDB" id="H1L0P4"/>
<keyword evidence="1" id="KW-1133">Transmembrane helix</keyword>
<name>H1L0P4_9EURY</name>
<evidence type="ECO:0000313" key="2">
    <source>
        <dbReference type="EMBL" id="EHP84588.1"/>
    </source>
</evidence>
<keyword evidence="1" id="KW-0472">Membrane</keyword>
<gene>
    <name evidence="2" type="ORF">MetfoDRAFT_1618</name>
</gene>
<accession>H1L0P4</accession>
<dbReference type="STRING" id="647171.MetfoDRAFT_1618"/>